<dbReference type="SUPFAM" id="SSF56300">
    <property type="entry name" value="Metallo-dependent phosphatases"/>
    <property type="match status" value="1"/>
</dbReference>
<evidence type="ECO:0000256" key="1">
    <source>
        <dbReference type="ARBA" id="ARBA00022723"/>
    </source>
</evidence>
<dbReference type="InterPro" id="IPR050884">
    <property type="entry name" value="CNP_phosphodiesterase-III"/>
</dbReference>
<dbReference type="PANTHER" id="PTHR42988:SF2">
    <property type="entry name" value="CYCLIC NUCLEOTIDE PHOSPHODIESTERASE CBUA0032-RELATED"/>
    <property type="match status" value="1"/>
</dbReference>
<evidence type="ECO:0000256" key="2">
    <source>
        <dbReference type="ARBA" id="ARBA00022801"/>
    </source>
</evidence>
<dbReference type="CDD" id="cd07402">
    <property type="entry name" value="MPP_GpdQ"/>
    <property type="match status" value="1"/>
</dbReference>
<gene>
    <name evidence="6" type="ORF">ABC974_09140</name>
</gene>
<sequence length="282" mass="32018">MLIAQITDVHLGFEPDSPDEFNSRRFDLVLAELIEGRNRPDLLLVTGDLVDRGDIDSYRRLADALKRCPFPVYPSLGNHDDRVNFAATFPHVPMPSGFAQYCLPLDGLRLIVLDTLEEGRHGGGFCDVRAAWLRARLAEQRDTPTMIVMHHPPFDAGIDWMATHPDEPWVKRFTAAIAGHHQIQAIWCGHLHRPIVAPWKGITVSVCPATAVELSLDLNPIDPETPDDRPMVNADPPGYALHRWTRYGMVTHFDAVQEHEVLARFDERMQPLVRHLFLERPR</sequence>
<keyword evidence="2" id="KW-0378">Hydrolase</keyword>
<keyword evidence="1" id="KW-0479">Metal-binding</keyword>
<evidence type="ECO:0000313" key="7">
    <source>
        <dbReference type="Proteomes" id="UP001419910"/>
    </source>
</evidence>
<dbReference type="Pfam" id="PF00149">
    <property type="entry name" value="Metallophos"/>
    <property type="match status" value="1"/>
</dbReference>
<dbReference type="InterPro" id="IPR029052">
    <property type="entry name" value="Metallo-depent_PP-like"/>
</dbReference>
<protein>
    <submittedName>
        <fullName evidence="6">Phosphodiesterase</fullName>
    </submittedName>
</protein>
<dbReference type="RefSeq" id="WP_343891416.1">
    <property type="nucleotide sequence ID" value="NZ_BAAAEH010000040.1"/>
</dbReference>
<dbReference type="InterPro" id="IPR026575">
    <property type="entry name" value="GpdQ/CpdA-like"/>
</dbReference>
<dbReference type="EMBL" id="JBDIME010000006">
    <property type="protein sequence ID" value="MEN2789789.1"/>
    <property type="molecule type" value="Genomic_DNA"/>
</dbReference>
<keyword evidence="7" id="KW-1185">Reference proteome</keyword>
<dbReference type="InterPro" id="IPR004843">
    <property type="entry name" value="Calcineurin-like_PHP"/>
</dbReference>
<comment type="similarity">
    <text evidence="4">Belongs to the cyclic nucleotide phosphodiesterase class-III family.</text>
</comment>
<keyword evidence="3" id="KW-0408">Iron</keyword>
<dbReference type="Proteomes" id="UP001419910">
    <property type="component" value="Unassembled WGS sequence"/>
</dbReference>
<evidence type="ECO:0000256" key="4">
    <source>
        <dbReference type="ARBA" id="ARBA00025742"/>
    </source>
</evidence>
<dbReference type="Gene3D" id="3.60.21.10">
    <property type="match status" value="1"/>
</dbReference>
<organism evidence="6 7">
    <name type="scientific">Sphingomonas oligophenolica</name>
    <dbReference type="NCBI Taxonomy" id="301154"/>
    <lineage>
        <taxon>Bacteria</taxon>
        <taxon>Pseudomonadati</taxon>
        <taxon>Pseudomonadota</taxon>
        <taxon>Alphaproteobacteria</taxon>
        <taxon>Sphingomonadales</taxon>
        <taxon>Sphingomonadaceae</taxon>
        <taxon>Sphingomonas</taxon>
    </lineage>
</organism>
<feature type="domain" description="Calcineurin-like phosphoesterase" evidence="5">
    <location>
        <begin position="1"/>
        <end position="194"/>
    </location>
</feature>
<proteinExistence type="inferred from homology"/>
<dbReference type="PANTHER" id="PTHR42988">
    <property type="entry name" value="PHOSPHOHYDROLASE"/>
    <property type="match status" value="1"/>
</dbReference>
<evidence type="ECO:0000313" key="6">
    <source>
        <dbReference type="EMBL" id="MEN2789789.1"/>
    </source>
</evidence>
<name>A0ABU9Y1X4_9SPHN</name>
<accession>A0ABU9Y1X4</accession>
<evidence type="ECO:0000256" key="3">
    <source>
        <dbReference type="ARBA" id="ARBA00023004"/>
    </source>
</evidence>
<evidence type="ECO:0000259" key="5">
    <source>
        <dbReference type="Pfam" id="PF00149"/>
    </source>
</evidence>
<comment type="caution">
    <text evidence="6">The sequence shown here is derived from an EMBL/GenBank/DDBJ whole genome shotgun (WGS) entry which is preliminary data.</text>
</comment>
<reference evidence="6 7" key="1">
    <citation type="submission" date="2024-05" db="EMBL/GenBank/DDBJ databases">
        <authorList>
            <person name="Liu Q."/>
            <person name="Xin Y.-H."/>
        </authorList>
    </citation>
    <scope>NUCLEOTIDE SEQUENCE [LARGE SCALE GENOMIC DNA]</scope>
    <source>
        <strain evidence="6 7">CGMCC 1.10181</strain>
    </source>
</reference>